<dbReference type="EMBL" id="CM056743">
    <property type="protein sequence ID" value="KAJ8671611.1"/>
    <property type="molecule type" value="Genomic_DNA"/>
</dbReference>
<dbReference type="Proteomes" id="UP001239111">
    <property type="component" value="Chromosome 3"/>
</dbReference>
<sequence length="389" mass="45771">MVLQHLILYVRGRRLTRLALAQQRQQHVLQQQQMQQQRLRELEMESEREHRELLLIKRSLLKWVLRDISNPWLLEEGQFINTDRFTPHLAKMLVDMLHEDMKPKISTYGAIPSHLRCFIGLRFCAQGPYQVGLSKNYEHLCGQSSVSKIISKFTNALIKYAENFINFPQTRERRIETETRLRDVGACEGTFGLIDRTTVHISRPCTEEESYYNHQHTCHCIICEVVVDGDYRILSLKVLPGGNPDIFFWKNSEVRGTMERTRFHPRIYREEEHYRLLVILTPIPQPRTDSEKDFNDMLTHVRCRVEQTFGQLKGRWRCLNKERMLHYQPRKACKLGVACAVLHNFAKLGGIPIPVQANDDLGNYNYNRNSFSFEAGLQEKQNLVRRCFD</sequence>
<gene>
    <name evidence="1" type="ORF">QAD02_002870</name>
</gene>
<evidence type="ECO:0000313" key="2">
    <source>
        <dbReference type="Proteomes" id="UP001239111"/>
    </source>
</evidence>
<evidence type="ECO:0000313" key="1">
    <source>
        <dbReference type="EMBL" id="KAJ8671611.1"/>
    </source>
</evidence>
<comment type="caution">
    <text evidence="1">The sequence shown here is derived from an EMBL/GenBank/DDBJ whole genome shotgun (WGS) entry which is preliminary data.</text>
</comment>
<name>A0ACC2NL36_9HYME</name>
<protein>
    <submittedName>
        <fullName evidence="1">Uncharacterized protein</fullName>
    </submittedName>
</protein>
<reference evidence="1" key="1">
    <citation type="submission" date="2023-04" db="EMBL/GenBank/DDBJ databases">
        <title>A chromosome-level genome assembly of the parasitoid wasp Eretmocerus hayati.</title>
        <authorList>
            <person name="Zhong Y."/>
            <person name="Liu S."/>
            <person name="Liu Y."/>
        </authorList>
    </citation>
    <scope>NUCLEOTIDE SEQUENCE</scope>
    <source>
        <strain evidence="1">ZJU_SS_LIU_2023</strain>
    </source>
</reference>
<organism evidence="1 2">
    <name type="scientific">Eretmocerus hayati</name>
    <dbReference type="NCBI Taxonomy" id="131215"/>
    <lineage>
        <taxon>Eukaryota</taxon>
        <taxon>Metazoa</taxon>
        <taxon>Ecdysozoa</taxon>
        <taxon>Arthropoda</taxon>
        <taxon>Hexapoda</taxon>
        <taxon>Insecta</taxon>
        <taxon>Pterygota</taxon>
        <taxon>Neoptera</taxon>
        <taxon>Endopterygota</taxon>
        <taxon>Hymenoptera</taxon>
        <taxon>Apocrita</taxon>
        <taxon>Proctotrupomorpha</taxon>
        <taxon>Chalcidoidea</taxon>
        <taxon>Aphelinidae</taxon>
        <taxon>Aphelininae</taxon>
        <taxon>Eretmocerus</taxon>
    </lineage>
</organism>
<proteinExistence type="predicted"/>
<accession>A0ACC2NL36</accession>
<keyword evidence="2" id="KW-1185">Reference proteome</keyword>